<reference evidence="2 3" key="1">
    <citation type="submission" date="2024-02" db="EMBL/GenBank/DDBJ databases">
        <title>Chromosome-scale genome assembly of the rough periwinkle Littorina saxatilis.</title>
        <authorList>
            <person name="De Jode A."/>
            <person name="Faria R."/>
            <person name="Formenti G."/>
            <person name="Sims Y."/>
            <person name="Smith T.P."/>
            <person name="Tracey A."/>
            <person name="Wood J.M.D."/>
            <person name="Zagrodzka Z.B."/>
            <person name="Johannesson K."/>
            <person name="Butlin R.K."/>
            <person name="Leder E.H."/>
        </authorList>
    </citation>
    <scope>NUCLEOTIDE SEQUENCE [LARGE SCALE GENOMIC DNA]</scope>
    <source>
        <strain evidence="2">Snail1</strain>
        <tissue evidence="2">Muscle</tissue>
    </source>
</reference>
<proteinExistence type="predicted"/>
<dbReference type="EMBL" id="JBAMIC010000003">
    <property type="protein sequence ID" value="KAK7109467.1"/>
    <property type="molecule type" value="Genomic_DNA"/>
</dbReference>
<feature type="domain" description="EDRF1 N-terminal" evidence="1">
    <location>
        <begin position="22"/>
        <end position="207"/>
    </location>
</feature>
<dbReference type="PANTHER" id="PTHR15000">
    <property type="entry name" value="ERYTHROID DIFFERENTIATION-RELATED FACTOR 1"/>
    <property type="match status" value="1"/>
</dbReference>
<gene>
    <name evidence="2" type="ORF">V1264_013501</name>
</gene>
<feature type="domain" description="EDRF1 N-terminal" evidence="1">
    <location>
        <begin position="241"/>
        <end position="473"/>
    </location>
</feature>
<accession>A0AAN9BPU1</accession>
<dbReference type="Pfam" id="PF23788">
    <property type="entry name" value="EDRF1_N"/>
    <property type="match status" value="2"/>
</dbReference>
<organism evidence="2 3">
    <name type="scientific">Littorina saxatilis</name>
    <dbReference type="NCBI Taxonomy" id="31220"/>
    <lineage>
        <taxon>Eukaryota</taxon>
        <taxon>Metazoa</taxon>
        <taxon>Spiralia</taxon>
        <taxon>Lophotrochozoa</taxon>
        <taxon>Mollusca</taxon>
        <taxon>Gastropoda</taxon>
        <taxon>Caenogastropoda</taxon>
        <taxon>Littorinimorpha</taxon>
        <taxon>Littorinoidea</taxon>
        <taxon>Littorinidae</taxon>
        <taxon>Littorina</taxon>
    </lineage>
</organism>
<protein>
    <recommendedName>
        <fullName evidence="1">EDRF1 N-terminal domain-containing protein</fullName>
    </recommendedName>
</protein>
<dbReference type="GO" id="GO:0045893">
    <property type="term" value="P:positive regulation of DNA-templated transcription"/>
    <property type="evidence" value="ECO:0007669"/>
    <property type="project" value="TreeGrafter"/>
</dbReference>
<dbReference type="AlphaFoldDB" id="A0AAN9BPU1"/>
<dbReference type="InterPro" id="IPR056582">
    <property type="entry name" value="EDRF1_N"/>
</dbReference>
<name>A0AAN9BPU1_9CAEN</name>
<comment type="caution">
    <text evidence="2">The sequence shown here is derived from an EMBL/GenBank/DDBJ whole genome shotgun (WGS) entry which is preliminary data.</text>
</comment>
<dbReference type="Proteomes" id="UP001374579">
    <property type="component" value="Unassembled WGS sequence"/>
</dbReference>
<keyword evidence="3" id="KW-1185">Reference proteome</keyword>
<evidence type="ECO:0000259" key="1">
    <source>
        <dbReference type="Pfam" id="PF23788"/>
    </source>
</evidence>
<sequence length="479" mass="54659">MSAEMVPVHEKQVAVSPKRDVVKSTAVVKWSATQFPVQFSKLSMNTNLNDAPANWLRSESREEQHLRDLPWQRHHSECSSFAMANCYPDLAGEVDVVSDAENIKRLLKIPFENSHASLMVHRVGRTLLLDNFDVHKHLLRQESENWIWLRQFFKKSVMKSEDELKHVPRQAKTQAALQKQLMYSKFLYKSLAESNGQEVDISQMEKHHQVSPVPSSSPVVPHFVADRTPAIENVKLDGEGGFHRQTVWTFEDLRMLIGTDLPVFSVGEHPCVSLRLRDTAQPINVVTGLDYWLDNLMCNVPEVAMCYHDGGFVQKYELIKTEDIPKLESCRFSPQTVKYVATNILSFLRNSATKEGHTYWLYKCHRSDLVKLYDLTTLCGNSVPNKGVTPFTIPVAMLLYRLARKLRLKPGSHARHVPQIKALLQTSLQLLDETEHAEVCTSALYLLSDLYIPDGCVHNEWVDSNYDDTSSEQVSALYQ</sequence>
<evidence type="ECO:0000313" key="2">
    <source>
        <dbReference type="EMBL" id="KAK7109467.1"/>
    </source>
</evidence>
<dbReference type="PANTHER" id="PTHR15000:SF1">
    <property type="entry name" value="ERYTHROID DIFFERENTIATION-RELATED FACTOR 1"/>
    <property type="match status" value="1"/>
</dbReference>
<evidence type="ECO:0000313" key="3">
    <source>
        <dbReference type="Proteomes" id="UP001374579"/>
    </source>
</evidence>